<gene>
    <name evidence="1" type="ORF">BO95DRAFT_468215</name>
</gene>
<name>A0ACD1FVP0_9EURO</name>
<organism evidence="1 2">
    <name type="scientific">Aspergillus brunneoviolaceus CBS 621.78</name>
    <dbReference type="NCBI Taxonomy" id="1450534"/>
    <lineage>
        <taxon>Eukaryota</taxon>
        <taxon>Fungi</taxon>
        <taxon>Dikarya</taxon>
        <taxon>Ascomycota</taxon>
        <taxon>Pezizomycotina</taxon>
        <taxon>Eurotiomycetes</taxon>
        <taxon>Eurotiomycetidae</taxon>
        <taxon>Eurotiales</taxon>
        <taxon>Aspergillaceae</taxon>
        <taxon>Aspergillus</taxon>
        <taxon>Aspergillus subgen. Circumdati</taxon>
    </lineage>
</organism>
<sequence length="108" mass="12188">MFGRTLFAWVRPSPEAPVAESTWNPTSLEMQEPRRIAASANNELITEQPRMGEPMVRLRGGGEGEDVCGCELFRMLLVLRLLLRLLRLLRGWGRSRRPARPGSVTMAL</sequence>
<proteinExistence type="predicted"/>
<accession>A0ACD1FVP0</accession>
<evidence type="ECO:0000313" key="1">
    <source>
        <dbReference type="EMBL" id="RAH41029.1"/>
    </source>
</evidence>
<protein>
    <submittedName>
        <fullName evidence="1">Uncharacterized protein</fullName>
    </submittedName>
</protein>
<dbReference type="EMBL" id="KZ825395">
    <property type="protein sequence ID" value="RAH41029.1"/>
    <property type="molecule type" value="Genomic_DNA"/>
</dbReference>
<dbReference type="Proteomes" id="UP000249057">
    <property type="component" value="Unassembled WGS sequence"/>
</dbReference>
<reference evidence="1" key="1">
    <citation type="submission" date="2018-02" db="EMBL/GenBank/DDBJ databases">
        <title>The genomes of Aspergillus section Nigri reveals drivers in fungal speciation.</title>
        <authorList>
            <consortium name="DOE Joint Genome Institute"/>
            <person name="Vesth T.C."/>
            <person name="Nybo J."/>
            <person name="Theobald S."/>
            <person name="Brandl J."/>
            <person name="Frisvad J.C."/>
            <person name="Nielsen K.F."/>
            <person name="Lyhne E.K."/>
            <person name="Kogle M.E."/>
            <person name="Kuo A."/>
            <person name="Riley R."/>
            <person name="Clum A."/>
            <person name="Nolan M."/>
            <person name="Lipzen A."/>
            <person name="Salamov A."/>
            <person name="Henrissat B."/>
            <person name="Wiebenga A."/>
            <person name="De vries R.P."/>
            <person name="Grigoriev I.V."/>
            <person name="Mortensen U.H."/>
            <person name="Andersen M.R."/>
            <person name="Baker S.E."/>
        </authorList>
    </citation>
    <scope>NUCLEOTIDE SEQUENCE</scope>
    <source>
        <strain evidence="1">CBS 621.78</strain>
    </source>
</reference>
<evidence type="ECO:0000313" key="2">
    <source>
        <dbReference type="Proteomes" id="UP000249057"/>
    </source>
</evidence>
<keyword evidence="2" id="KW-1185">Reference proteome</keyword>